<evidence type="ECO:0000313" key="1">
    <source>
        <dbReference type="EMBL" id="KAJ7302302.1"/>
    </source>
</evidence>
<proteinExistence type="predicted"/>
<reference evidence="1" key="1">
    <citation type="submission" date="2023-03" db="EMBL/GenBank/DDBJ databases">
        <title>Massive genome expansion in bonnet fungi (Mycena s.s.) driven by repeated elements and novel gene families across ecological guilds.</title>
        <authorList>
            <consortium name="Lawrence Berkeley National Laboratory"/>
            <person name="Harder C.B."/>
            <person name="Miyauchi S."/>
            <person name="Viragh M."/>
            <person name="Kuo A."/>
            <person name="Thoen E."/>
            <person name="Andreopoulos B."/>
            <person name="Lu D."/>
            <person name="Skrede I."/>
            <person name="Drula E."/>
            <person name="Henrissat B."/>
            <person name="Morin E."/>
            <person name="Kohler A."/>
            <person name="Barry K."/>
            <person name="LaButti K."/>
            <person name="Morin E."/>
            <person name="Salamov A."/>
            <person name="Lipzen A."/>
            <person name="Mereny Z."/>
            <person name="Hegedus B."/>
            <person name="Baldrian P."/>
            <person name="Stursova M."/>
            <person name="Weitz H."/>
            <person name="Taylor A."/>
            <person name="Grigoriev I.V."/>
            <person name="Nagy L.G."/>
            <person name="Martin F."/>
            <person name="Kauserud H."/>
        </authorList>
    </citation>
    <scope>NUCLEOTIDE SEQUENCE</scope>
    <source>
        <strain evidence="1">CBHHK002</strain>
    </source>
</reference>
<accession>A0AAD6YZJ1</accession>
<dbReference type="Proteomes" id="UP001218218">
    <property type="component" value="Unassembled WGS sequence"/>
</dbReference>
<dbReference type="EMBL" id="JARIHO010000118">
    <property type="protein sequence ID" value="KAJ7302302.1"/>
    <property type="molecule type" value="Genomic_DNA"/>
</dbReference>
<sequence>MWRFFDSQPVPIGENDGVGPFGNVTGCGCAGGGVDEGQFGGVQPVLGHQTVRNTATGVKITPVFGLRDSMTRAFQSASGVHRGQCSTGQRNVGHVRHASTAEGRLGQGYRVYPRVWAAGTRGYGYGLPVLNPRPFRVPDP</sequence>
<organism evidence="1 2">
    <name type="scientific">Mycena albidolilacea</name>
    <dbReference type="NCBI Taxonomy" id="1033008"/>
    <lineage>
        <taxon>Eukaryota</taxon>
        <taxon>Fungi</taxon>
        <taxon>Dikarya</taxon>
        <taxon>Basidiomycota</taxon>
        <taxon>Agaricomycotina</taxon>
        <taxon>Agaricomycetes</taxon>
        <taxon>Agaricomycetidae</taxon>
        <taxon>Agaricales</taxon>
        <taxon>Marasmiineae</taxon>
        <taxon>Mycenaceae</taxon>
        <taxon>Mycena</taxon>
    </lineage>
</organism>
<gene>
    <name evidence="1" type="ORF">DFH08DRAFT_826789</name>
</gene>
<keyword evidence="2" id="KW-1185">Reference proteome</keyword>
<dbReference type="PROSITE" id="PS51257">
    <property type="entry name" value="PROKAR_LIPOPROTEIN"/>
    <property type="match status" value="1"/>
</dbReference>
<dbReference type="AlphaFoldDB" id="A0AAD6YZJ1"/>
<protein>
    <submittedName>
        <fullName evidence="1">Uncharacterized protein</fullName>
    </submittedName>
</protein>
<name>A0AAD6YZJ1_9AGAR</name>
<evidence type="ECO:0000313" key="2">
    <source>
        <dbReference type="Proteomes" id="UP001218218"/>
    </source>
</evidence>
<comment type="caution">
    <text evidence="1">The sequence shown here is derived from an EMBL/GenBank/DDBJ whole genome shotgun (WGS) entry which is preliminary data.</text>
</comment>